<dbReference type="Pfam" id="PF12401">
    <property type="entry name" value="FhaA_N"/>
    <property type="match status" value="1"/>
</dbReference>
<evidence type="ECO:0000259" key="1">
    <source>
        <dbReference type="Pfam" id="PF12401"/>
    </source>
</evidence>
<name>A0A930YP22_9ACTN</name>
<accession>A0A930YP22</accession>
<evidence type="ECO:0000313" key="2">
    <source>
        <dbReference type="EMBL" id="MBF4807199.1"/>
    </source>
</evidence>
<protein>
    <submittedName>
        <fullName evidence="2">DUF3662 domain-containing protein</fullName>
    </submittedName>
</protein>
<feature type="non-terminal residue" evidence="2">
    <location>
        <position position="76"/>
    </location>
</feature>
<feature type="domain" description="FhaA N-terminal" evidence="1">
    <location>
        <begin position="5"/>
        <end position="75"/>
    </location>
</feature>
<dbReference type="Gene3D" id="3.30.2320.60">
    <property type="entry name" value="FhaA, phosphopeptide-binding domain (DUF3662)"/>
    <property type="match status" value="1"/>
</dbReference>
<comment type="caution">
    <text evidence="2">The sequence shown here is derived from an EMBL/GenBank/DDBJ whole genome shotgun (WGS) entry which is preliminary data.</text>
</comment>
<proteinExistence type="predicted"/>
<gene>
    <name evidence="2" type="ORF">HXK26_00660</name>
</gene>
<reference evidence="2" key="1">
    <citation type="submission" date="2020-04" db="EMBL/GenBank/DDBJ databases">
        <title>Deep metagenomics examines the oral microbiome during advanced dental caries in children, revealing novel taxa and co-occurrences with host molecules.</title>
        <authorList>
            <person name="Baker J.L."/>
            <person name="Morton J.T."/>
            <person name="Dinis M."/>
            <person name="Alvarez R."/>
            <person name="Tran N.C."/>
            <person name="Knight R."/>
            <person name="Edlund A."/>
        </authorList>
    </citation>
    <scope>NUCLEOTIDE SEQUENCE</scope>
    <source>
        <strain evidence="2">JCVI_38_bin.5</strain>
    </source>
</reference>
<organism evidence="2 3">
    <name type="scientific">Lancefieldella rimae</name>
    <dbReference type="NCBI Taxonomy" id="1383"/>
    <lineage>
        <taxon>Bacteria</taxon>
        <taxon>Bacillati</taxon>
        <taxon>Actinomycetota</taxon>
        <taxon>Coriobacteriia</taxon>
        <taxon>Coriobacteriales</taxon>
        <taxon>Atopobiaceae</taxon>
        <taxon>Lancefieldella</taxon>
    </lineage>
</organism>
<evidence type="ECO:0000313" key="3">
    <source>
        <dbReference type="Proteomes" id="UP000698335"/>
    </source>
</evidence>
<dbReference type="InterPro" id="IPR022128">
    <property type="entry name" value="FhaA_N"/>
</dbReference>
<dbReference type="EMBL" id="JABZGW010000009">
    <property type="protein sequence ID" value="MBF4807199.1"/>
    <property type="molecule type" value="Genomic_DNA"/>
</dbReference>
<dbReference type="Proteomes" id="UP000698335">
    <property type="component" value="Unassembled WGS sequence"/>
</dbReference>
<dbReference type="AlphaFoldDB" id="A0A930YP22"/>
<dbReference type="InterPro" id="IPR042287">
    <property type="entry name" value="FhaA_N_sf"/>
</dbReference>
<sequence length="76" mass="8468">MSFISDFEDRIGSVFGSAPQGYAEPFSFKKLAKRAAKEMEHETYEIDGIDTAPALYTILVSPTDDSLMRPLYADLT</sequence>